<evidence type="ECO:0000313" key="8">
    <source>
        <dbReference type="EMBL" id="GHF80968.1"/>
    </source>
</evidence>
<reference evidence="8" key="2">
    <citation type="submission" date="2020-09" db="EMBL/GenBank/DDBJ databases">
        <authorList>
            <person name="Sun Q."/>
            <person name="Kim S."/>
        </authorList>
    </citation>
    <scope>NUCLEOTIDE SEQUENCE</scope>
    <source>
        <strain evidence="8">KCTC 42731</strain>
    </source>
</reference>
<dbReference type="Proteomes" id="UP000623842">
    <property type="component" value="Unassembled WGS sequence"/>
</dbReference>
<evidence type="ECO:0000256" key="4">
    <source>
        <dbReference type="ARBA" id="ARBA00022989"/>
    </source>
</evidence>
<feature type="domain" description="Polysaccharide chain length determinant N-terminal" evidence="7">
    <location>
        <begin position="4"/>
        <end position="61"/>
    </location>
</feature>
<comment type="caution">
    <text evidence="8">The sequence shown here is derived from an EMBL/GenBank/DDBJ whole genome shotgun (WGS) entry which is preliminary data.</text>
</comment>
<dbReference type="InterPro" id="IPR003856">
    <property type="entry name" value="LPS_length_determ_N"/>
</dbReference>
<protein>
    <submittedName>
        <fullName evidence="8">LPS biosynthesis protein</fullName>
    </submittedName>
</protein>
<evidence type="ECO:0000256" key="5">
    <source>
        <dbReference type="ARBA" id="ARBA00023136"/>
    </source>
</evidence>
<evidence type="ECO:0000259" key="7">
    <source>
        <dbReference type="Pfam" id="PF02706"/>
    </source>
</evidence>
<feature type="transmembrane region" description="Helical" evidence="6">
    <location>
        <begin position="265"/>
        <end position="285"/>
    </location>
</feature>
<dbReference type="GO" id="GO:0005886">
    <property type="term" value="C:plasma membrane"/>
    <property type="evidence" value="ECO:0007669"/>
    <property type="project" value="UniProtKB-SubCell"/>
</dbReference>
<dbReference type="AlphaFoldDB" id="A0A919BCA3"/>
<keyword evidence="5 6" id="KW-0472">Membrane</keyword>
<sequence>MIDFLKDVVRFKWLVITITALFTLGSAILAINTAEEYKAEVMLMPVNEEQASGLGAMAGQLGGIASLAGLNVGGGANEKVALALALIDDWSFADEFIRKHNLKVYLYAVVGWNKASNELIYDDSVFDNQTMTWKMNDGVSEEPSDWLIFNELKERVILRQQKNSPIITASLDYYSPELAAKWLDDLLMAINKKIQANDMQDSKNNIDYLSEKVDSTNISEMRTVFYQLLQEQMKKLMLAEVREEYILKKVGLVKTPESKFKPRRALIVVMGFFCGFMLSLVLLSFRPIFFALKEHRVI</sequence>
<keyword evidence="9" id="KW-1185">Reference proteome</keyword>
<dbReference type="InterPro" id="IPR050445">
    <property type="entry name" value="Bact_polysacc_biosynth/exp"/>
</dbReference>
<organism evidence="8 9">
    <name type="scientific">Thalassotalea marina</name>
    <dbReference type="NCBI Taxonomy" id="1673741"/>
    <lineage>
        <taxon>Bacteria</taxon>
        <taxon>Pseudomonadati</taxon>
        <taxon>Pseudomonadota</taxon>
        <taxon>Gammaproteobacteria</taxon>
        <taxon>Alteromonadales</taxon>
        <taxon>Colwelliaceae</taxon>
        <taxon>Thalassotalea</taxon>
    </lineage>
</organism>
<keyword evidence="4 6" id="KW-1133">Transmembrane helix</keyword>
<evidence type="ECO:0000256" key="6">
    <source>
        <dbReference type="SAM" id="Phobius"/>
    </source>
</evidence>
<evidence type="ECO:0000256" key="3">
    <source>
        <dbReference type="ARBA" id="ARBA00022692"/>
    </source>
</evidence>
<dbReference type="PANTHER" id="PTHR32309:SF13">
    <property type="entry name" value="FERRIC ENTEROBACTIN TRANSPORT PROTEIN FEPE"/>
    <property type="match status" value="1"/>
</dbReference>
<dbReference type="GO" id="GO:0004713">
    <property type="term" value="F:protein tyrosine kinase activity"/>
    <property type="evidence" value="ECO:0007669"/>
    <property type="project" value="TreeGrafter"/>
</dbReference>
<accession>A0A919BCA3</accession>
<keyword evidence="2" id="KW-1003">Cell membrane</keyword>
<name>A0A919BCA3_9GAMM</name>
<evidence type="ECO:0000256" key="1">
    <source>
        <dbReference type="ARBA" id="ARBA00004651"/>
    </source>
</evidence>
<dbReference type="PANTHER" id="PTHR32309">
    <property type="entry name" value="TYROSINE-PROTEIN KINASE"/>
    <property type="match status" value="1"/>
</dbReference>
<dbReference type="EMBL" id="BNCK01000001">
    <property type="protein sequence ID" value="GHF80968.1"/>
    <property type="molecule type" value="Genomic_DNA"/>
</dbReference>
<evidence type="ECO:0000256" key="2">
    <source>
        <dbReference type="ARBA" id="ARBA00022475"/>
    </source>
</evidence>
<evidence type="ECO:0000313" key="9">
    <source>
        <dbReference type="Proteomes" id="UP000623842"/>
    </source>
</evidence>
<comment type="subcellular location">
    <subcellularLocation>
        <location evidence="1">Cell membrane</location>
        <topology evidence="1">Multi-pass membrane protein</topology>
    </subcellularLocation>
</comment>
<dbReference type="Pfam" id="PF02706">
    <property type="entry name" value="Wzz"/>
    <property type="match status" value="1"/>
</dbReference>
<proteinExistence type="predicted"/>
<dbReference type="RefSeq" id="WP_189767159.1">
    <property type="nucleotide sequence ID" value="NZ_BNCK01000001.1"/>
</dbReference>
<feature type="transmembrane region" description="Helical" evidence="6">
    <location>
        <begin position="13"/>
        <end position="34"/>
    </location>
</feature>
<gene>
    <name evidence="8" type="primary">wzz</name>
    <name evidence="8" type="ORF">GCM10017161_05360</name>
</gene>
<keyword evidence="3 6" id="KW-0812">Transmembrane</keyword>
<reference evidence="8" key="1">
    <citation type="journal article" date="2014" name="Int. J. Syst. Evol. Microbiol.">
        <title>Complete genome sequence of Corynebacterium casei LMG S-19264T (=DSM 44701T), isolated from a smear-ripened cheese.</title>
        <authorList>
            <consortium name="US DOE Joint Genome Institute (JGI-PGF)"/>
            <person name="Walter F."/>
            <person name="Albersmeier A."/>
            <person name="Kalinowski J."/>
            <person name="Ruckert C."/>
        </authorList>
    </citation>
    <scope>NUCLEOTIDE SEQUENCE</scope>
    <source>
        <strain evidence="8">KCTC 42731</strain>
    </source>
</reference>